<reference evidence="1 2" key="1">
    <citation type="submission" date="2015-03" db="EMBL/GenBank/DDBJ databases">
        <authorList>
            <person name="Murphy D."/>
        </authorList>
    </citation>
    <scope>NUCLEOTIDE SEQUENCE [LARGE SCALE GENOMIC DNA]</scope>
    <source>
        <strain evidence="1 2">KMM 520</strain>
    </source>
</reference>
<organism evidence="1">
    <name type="scientific">Pseudoalteromonas translucida KMM 520</name>
    <dbReference type="NCBI Taxonomy" id="1315283"/>
    <lineage>
        <taxon>Bacteria</taxon>
        <taxon>Pseudomonadati</taxon>
        <taxon>Pseudomonadota</taxon>
        <taxon>Gammaproteobacteria</taxon>
        <taxon>Alteromonadales</taxon>
        <taxon>Pseudoalteromonadaceae</taxon>
        <taxon>Pseudoalteromonas</taxon>
    </lineage>
</organism>
<name>A0A0U2V773_9GAMM</name>
<sequence>MSPKLVCRTTMRFPVSGLNSRAILSQLAKINKVDVCFVIKR</sequence>
<proteinExistence type="predicted"/>
<dbReference type="KEGG" id="ptn:PTRA_a2533"/>
<dbReference type="EMBL" id="CP011034">
    <property type="protein sequence ID" value="ALS33612.1"/>
    <property type="molecule type" value="Genomic_DNA"/>
</dbReference>
<gene>
    <name evidence="1" type="ORF">PTRA_a2533</name>
</gene>
<dbReference type="Proteomes" id="UP000065261">
    <property type="component" value="Chromosome I"/>
</dbReference>
<evidence type="ECO:0000313" key="1">
    <source>
        <dbReference type="EMBL" id="ALS33612.1"/>
    </source>
</evidence>
<accession>A0A0U2V773</accession>
<protein>
    <submittedName>
        <fullName evidence="1">Uncharacterized protein</fullName>
    </submittedName>
</protein>
<evidence type="ECO:0000313" key="2">
    <source>
        <dbReference type="Proteomes" id="UP000065261"/>
    </source>
</evidence>
<dbReference type="AlphaFoldDB" id="A0A0U2V773"/>